<reference evidence="8" key="1">
    <citation type="submission" date="2009-01" db="EMBL/GenBank/DDBJ databases">
        <title>Complete sequence of chromosome Cyanothece sp. PCC 7425.</title>
        <authorList>
            <consortium name="US DOE Joint Genome Institute"/>
            <person name="Lucas S."/>
            <person name="Copeland A."/>
            <person name="Lapidus A."/>
            <person name="Glavina del Rio T."/>
            <person name="Dalin E."/>
            <person name="Tice H."/>
            <person name="Bruce D."/>
            <person name="Goodwin L."/>
            <person name="Pitluck S."/>
            <person name="Sims D."/>
            <person name="Meineke L."/>
            <person name="Brettin T."/>
            <person name="Detter J.C."/>
            <person name="Han C."/>
            <person name="Larimer F."/>
            <person name="Land M."/>
            <person name="Hauser L."/>
            <person name="Kyrpides N."/>
            <person name="Ovchinnikova G."/>
            <person name="Liberton M."/>
            <person name="Stoeckel J."/>
            <person name="Banerjee A."/>
            <person name="Singh A."/>
            <person name="Page L."/>
            <person name="Sato H."/>
            <person name="Zhao L."/>
            <person name="Sherman L."/>
            <person name="Pakrasi H."/>
            <person name="Richardson P."/>
        </authorList>
    </citation>
    <scope>NUCLEOTIDE SEQUENCE</scope>
    <source>
        <strain evidence="8">PCC 7425</strain>
    </source>
</reference>
<keyword evidence="3 6" id="KW-0812">Transmembrane</keyword>
<keyword evidence="4 6" id="KW-1133">Transmembrane helix</keyword>
<name>B8HMN1_CYAP4</name>
<dbReference type="AlphaFoldDB" id="B8HMN1"/>
<proteinExistence type="inferred from homology"/>
<gene>
    <name evidence="8" type="ordered locus">Cyan7425_1268</name>
</gene>
<feature type="domain" description="GtrA/DPMS transmembrane" evidence="7">
    <location>
        <begin position="12"/>
        <end position="135"/>
    </location>
</feature>
<feature type="transmembrane region" description="Helical" evidence="6">
    <location>
        <begin position="44"/>
        <end position="62"/>
    </location>
</feature>
<keyword evidence="5 6" id="KW-0472">Membrane</keyword>
<comment type="subcellular location">
    <subcellularLocation>
        <location evidence="1">Membrane</location>
        <topology evidence="1">Multi-pass membrane protein</topology>
    </subcellularLocation>
</comment>
<evidence type="ECO:0000259" key="7">
    <source>
        <dbReference type="Pfam" id="PF04138"/>
    </source>
</evidence>
<feature type="transmembrane region" description="Helical" evidence="6">
    <location>
        <begin position="12"/>
        <end position="32"/>
    </location>
</feature>
<dbReference type="InterPro" id="IPR007267">
    <property type="entry name" value="GtrA_DPMS_TM"/>
</dbReference>
<protein>
    <submittedName>
        <fullName evidence="8">GtrA family protein</fullName>
    </submittedName>
</protein>
<dbReference type="InterPro" id="IPR051401">
    <property type="entry name" value="GtrA_CellWall_Glycosyl"/>
</dbReference>
<dbReference type="GO" id="GO:0005886">
    <property type="term" value="C:plasma membrane"/>
    <property type="evidence" value="ECO:0007669"/>
    <property type="project" value="TreeGrafter"/>
</dbReference>
<evidence type="ECO:0000313" key="8">
    <source>
        <dbReference type="EMBL" id="ACL43646.1"/>
    </source>
</evidence>
<dbReference type="PANTHER" id="PTHR38459">
    <property type="entry name" value="PROPHAGE BACTOPRENOL-LINKED GLUCOSE TRANSLOCASE HOMOLOG"/>
    <property type="match status" value="1"/>
</dbReference>
<evidence type="ECO:0000256" key="6">
    <source>
        <dbReference type="SAM" id="Phobius"/>
    </source>
</evidence>
<evidence type="ECO:0000256" key="1">
    <source>
        <dbReference type="ARBA" id="ARBA00004141"/>
    </source>
</evidence>
<dbReference type="STRING" id="395961.Cyan7425_1268"/>
<dbReference type="EMBL" id="CP001344">
    <property type="protein sequence ID" value="ACL43646.1"/>
    <property type="molecule type" value="Genomic_DNA"/>
</dbReference>
<dbReference type="GO" id="GO:0000271">
    <property type="term" value="P:polysaccharide biosynthetic process"/>
    <property type="evidence" value="ECO:0007669"/>
    <property type="project" value="InterPro"/>
</dbReference>
<dbReference type="PANTHER" id="PTHR38459:SF1">
    <property type="entry name" value="PROPHAGE BACTOPRENOL-LINKED GLUCOSE TRANSLOCASE HOMOLOG"/>
    <property type="match status" value="1"/>
</dbReference>
<feature type="transmembrane region" description="Helical" evidence="6">
    <location>
        <begin position="83"/>
        <end position="103"/>
    </location>
</feature>
<dbReference type="HOGENOM" id="CLU_152013_0_0_3"/>
<evidence type="ECO:0000256" key="3">
    <source>
        <dbReference type="ARBA" id="ARBA00022692"/>
    </source>
</evidence>
<evidence type="ECO:0000256" key="5">
    <source>
        <dbReference type="ARBA" id="ARBA00023136"/>
    </source>
</evidence>
<dbReference type="eggNOG" id="COG2246">
    <property type="taxonomic scope" value="Bacteria"/>
</dbReference>
<dbReference type="Pfam" id="PF04138">
    <property type="entry name" value="GtrA_DPMS_TM"/>
    <property type="match status" value="1"/>
</dbReference>
<evidence type="ECO:0000256" key="4">
    <source>
        <dbReference type="ARBA" id="ARBA00022989"/>
    </source>
</evidence>
<dbReference type="KEGG" id="cyn:Cyan7425_1268"/>
<evidence type="ECO:0000256" key="2">
    <source>
        <dbReference type="ARBA" id="ARBA00009399"/>
    </source>
</evidence>
<accession>B8HMN1</accession>
<sequence>MMRKLLKSKQLRFAVLGVITACFNLMAITLLVELFHLKTPLQRNIANIAAMEISLIFSFFVYRLGVWTHASWQFQQVFLRQIPLYHVASGLTVVLRSLLIFPVLDWLKINYFINTLIGIALAAILSYLFNDRLVFPR</sequence>
<organism evidence="8">
    <name type="scientific">Cyanothece sp. (strain PCC 7425 / ATCC 29141)</name>
    <dbReference type="NCBI Taxonomy" id="395961"/>
    <lineage>
        <taxon>Bacteria</taxon>
        <taxon>Bacillati</taxon>
        <taxon>Cyanobacteriota</taxon>
        <taxon>Cyanophyceae</taxon>
        <taxon>Gomontiellales</taxon>
        <taxon>Cyanothecaceae</taxon>
        <taxon>Cyanothece</taxon>
    </lineage>
</organism>
<comment type="similarity">
    <text evidence="2">Belongs to the GtrA family.</text>
</comment>
<feature type="transmembrane region" description="Helical" evidence="6">
    <location>
        <begin position="109"/>
        <end position="129"/>
    </location>
</feature>